<keyword evidence="15" id="KW-1185">Reference proteome</keyword>
<keyword evidence="10 12" id="KW-0739">Sodium transport</keyword>
<dbReference type="EMBL" id="OV170227">
    <property type="protein sequence ID" value="CAH0729056.1"/>
    <property type="molecule type" value="Genomic_DNA"/>
</dbReference>
<dbReference type="InterPro" id="IPR001873">
    <property type="entry name" value="ENaC"/>
</dbReference>
<reference evidence="14" key="1">
    <citation type="submission" date="2021-12" db="EMBL/GenBank/DDBJ databases">
        <authorList>
            <person name="Martin H S."/>
        </authorList>
    </citation>
    <scope>NUCLEOTIDE SEQUENCE</scope>
</reference>
<dbReference type="PANTHER" id="PTHR11690">
    <property type="entry name" value="AMILORIDE-SENSITIVE SODIUM CHANNEL-RELATED"/>
    <property type="match status" value="1"/>
</dbReference>
<keyword evidence="6 13" id="KW-1133">Transmembrane helix</keyword>
<keyword evidence="5 12" id="KW-0812">Transmembrane</keyword>
<dbReference type="GO" id="GO:0015280">
    <property type="term" value="F:ligand-gated sodium channel activity"/>
    <property type="evidence" value="ECO:0007669"/>
    <property type="project" value="TreeGrafter"/>
</dbReference>
<feature type="non-terminal residue" evidence="14">
    <location>
        <position position="437"/>
    </location>
</feature>
<evidence type="ECO:0000256" key="8">
    <source>
        <dbReference type="ARBA" id="ARBA00023065"/>
    </source>
</evidence>
<evidence type="ECO:0000256" key="7">
    <source>
        <dbReference type="ARBA" id="ARBA00023053"/>
    </source>
</evidence>
<dbReference type="Pfam" id="PF00858">
    <property type="entry name" value="ASC"/>
    <property type="match status" value="2"/>
</dbReference>
<sequence>MVKKKVYRAMHMKFKKFCKHCSIHGVYYFFSNSNWWIHLVWSTLIASSVCLCAYLCHMIWRKFVDNPTFTVVESTHYPVDRIIFPAVSICDPEMVYGPSTENITQILKLRGYIDEDIEKFYDSLTAITEADYEPEENVNKMHLALKDLGYRFEDLLNLLKRPCDVFIENCLWRSRPIDCSIMFRSVLTFAGYCCQFDIEYFRQNADNNTNYRTGVEITEALDLFVNTKKIFANGTVSENFAKDTNTIRNSYQGCMTSLVMKKIVENCRCLPFRYSCRVQNEVRDIISEYECFQKCDYVQYETEAEYMKLGQGAEIEFRERERERKKEREREKWRVQNIVKEGSCRVAIHFIDITCIKYRREVLYTWDQMLANLGGIFGLCLGGSIISVIELLWFLIELLYTLCDQRRVIPNKRSAFIVKTNYMSPKKKKNQIYPYLN</sequence>
<dbReference type="PANTHER" id="PTHR11690:SF237">
    <property type="entry name" value="PICKPOCKET 16-RELATED"/>
    <property type="match status" value="1"/>
</dbReference>
<dbReference type="GO" id="GO:0005886">
    <property type="term" value="C:plasma membrane"/>
    <property type="evidence" value="ECO:0007669"/>
    <property type="project" value="TreeGrafter"/>
</dbReference>
<comment type="similarity">
    <text evidence="2 12">Belongs to the amiloride-sensitive sodium channel (TC 1.A.6) family.</text>
</comment>
<evidence type="ECO:0000256" key="10">
    <source>
        <dbReference type="ARBA" id="ARBA00023201"/>
    </source>
</evidence>
<protein>
    <submittedName>
        <fullName evidence="14">Uncharacterized protein</fullName>
    </submittedName>
</protein>
<keyword evidence="11 12" id="KW-0407">Ion channel</keyword>
<evidence type="ECO:0000256" key="1">
    <source>
        <dbReference type="ARBA" id="ARBA00004141"/>
    </source>
</evidence>
<proteinExistence type="inferred from homology"/>
<keyword evidence="7" id="KW-0915">Sodium</keyword>
<evidence type="ECO:0000313" key="14">
    <source>
        <dbReference type="EMBL" id="CAH0729056.1"/>
    </source>
</evidence>
<dbReference type="OrthoDB" id="5874059at2759"/>
<keyword evidence="3 12" id="KW-0813">Transport</keyword>
<evidence type="ECO:0000256" key="9">
    <source>
        <dbReference type="ARBA" id="ARBA00023136"/>
    </source>
</evidence>
<evidence type="ECO:0000256" key="2">
    <source>
        <dbReference type="ARBA" id="ARBA00007193"/>
    </source>
</evidence>
<accession>A0A8J9YIH5</accession>
<evidence type="ECO:0000256" key="13">
    <source>
        <dbReference type="SAM" id="Phobius"/>
    </source>
</evidence>
<comment type="subcellular location">
    <subcellularLocation>
        <location evidence="1">Membrane</location>
        <topology evidence="1">Multi-pass membrane protein</topology>
    </subcellularLocation>
</comment>
<evidence type="ECO:0000256" key="3">
    <source>
        <dbReference type="ARBA" id="ARBA00022448"/>
    </source>
</evidence>
<evidence type="ECO:0000256" key="11">
    <source>
        <dbReference type="ARBA" id="ARBA00023303"/>
    </source>
</evidence>
<name>A0A8J9YIH5_9NEOP</name>
<keyword evidence="9 13" id="KW-0472">Membrane</keyword>
<keyword evidence="8 12" id="KW-0406">Ion transport</keyword>
<gene>
    <name evidence="14" type="ORF">BINO364_LOCUS14206</name>
</gene>
<evidence type="ECO:0000256" key="12">
    <source>
        <dbReference type="RuleBase" id="RU000679"/>
    </source>
</evidence>
<evidence type="ECO:0000256" key="5">
    <source>
        <dbReference type="ARBA" id="ARBA00022692"/>
    </source>
</evidence>
<evidence type="ECO:0000256" key="6">
    <source>
        <dbReference type="ARBA" id="ARBA00022989"/>
    </source>
</evidence>
<dbReference type="Proteomes" id="UP000838878">
    <property type="component" value="Chromosome 7"/>
</dbReference>
<dbReference type="Gene3D" id="1.10.287.770">
    <property type="entry name" value="YojJ-like"/>
    <property type="match status" value="1"/>
</dbReference>
<evidence type="ECO:0000313" key="15">
    <source>
        <dbReference type="Proteomes" id="UP000838878"/>
    </source>
</evidence>
<dbReference type="AlphaFoldDB" id="A0A8J9YIH5"/>
<organism evidence="14 15">
    <name type="scientific">Brenthis ino</name>
    <name type="common">lesser marbled fritillary</name>
    <dbReference type="NCBI Taxonomy" id="405034"/>
    <lineage>
        <taxon>Eukaryota</taxon>
        <taxon>Metazoa</taxon>
        <taxon>Ecdysozoa</taxon>
        <taxon>Arthropoda</taxon>
        <taxon>Hexapoda</taxon>
        <taxon>Insecta</taxon>
        <taxon>Pterygota</taxon>
        <taxon>Neoptera</taxon>
        <taxon>Endopterygota</taxon>
        <taxon>Lepidoptera</taxon>
        <taxon>Glossata</taxon>
        <taxon>Ditrysia</taxon>
        <taxon>Papilionoidea</taxon>
        <taxon>Nymphalidae</taxon>
        <taxon>Heliconiinae</taxon>
        <taxon>Argynnini</taxon>
        <taxon>Brenthis</taxon>
    </lineage>
</organism>
<feature type="transmembrane region" description="Helical" evidence="13">
    <location>
        <begin position="369"/>
        <end position="396"/>
    </location>
</feature>
<feature type="transmembrane region" description="Helical" evidence="13">
    <location>
        <begin position="35"/>
        <end position="56"/>
    </location>
</feature>
<keyword evidence="4 12" id="KW-0894">Sodium channel</keyword>
<evidence type="ECO:0000256" key="4">
    <source>
        <dbReference type="ARBA" id="ARBA00022461"/>
    </source>
</evidence>